<sequence length="114" mass="12559">MGAGSQEDVALNDDRNGAGSPQHLSPKEVEASMIETHVEPDAPKIIYYIFYLLGMGTLLPWNFFITADSVSTYTDVEQVSGSVCVVRCGVVLRFEADSDDRLEYSLVERQLAVL</sequence>
<evidence type="ECO:0000313" key="3">
    <source>
        <dbReference type="EMBL" id="KAF0307241.1"/>
    </source>
</evidence>
<feature type="transmembrane region" description="Helical" evidence="2">
    <location>
        <begin position="45"/>
        <end position="64"/>
    </location>
</feature>
<gene>
    <name evidence="3" type="primary">Slc29a1_2</name>
    <name evidence="3" type="ORF">FJT64_021357</name>
</gene>
<feature type="region of interest" description="Disordered" evidence="1">
    <location>
        <begin position="1"/>
        <end position="31"/>
    </location>
</feature>
<evidence type="ECO:0000313" key="4">
    <source>
        <dbReference type="Proteomes" id="UP000440578"/>
    </source>
</evidence>
<keyword evidence="2" id="KW-1133">Transmembrane helix</keyword>
<dbReference type="OrthoDB" id="6370660at2759"/>
<proteinExistence type="predicted"/>
<reference evidence="3 4" key="1">
    <citation type="submission" date="2019-07" db="EMBL/GenBank/DDBJ databases">
        <title>Draft genome assembly of a fouling barnacle, Amphibalanus amphitrite (Darwin, 1854): The first reference genome for Thecostraca.</title>
        <authorList>
            <person name="Kim W."/>
        </authorList>
    </citation>
    <scope>NUCLEOTIDE SEQUENCE [LARGE SCALE GENOMIC DNA]</scope>
    <source>
        <strain evidence="3">SNU_AA5</strain>
        <tissue evidence="3">Soma without cirri and trophi</tissue>
    </source>
</reference>
<dbReference type="AlphaFoldDB" id="A0A6A4WYT3"/>
<evidence type="ECO:0000256" key="1">
    <source>
        <dbReference type="SAM" id="MobiDB-lite"/>
    </source>
</evidence>
<comment type="caution">
    <text evidence="3">The sequence shown here is derived from an EMBL/GenBank/DDBJ whole genome shotgun (WGS) entry which is preliminary data.</text>
</comment>
<dbReference type="Proteomes" id="UP000440578">
    <property type="component" value="Unassembled WGS sequence"/>
</dbReference>
<keyword evidence="4" id="KW-1185">Reference proteome</keyword>
<name>A0A6A4WYT3_AMPAM</name>
<evidence type="ECO:0000256" key="2">
    <source>
        <dbReference type="SAM" id="Phobius"/>
    </source>
</evidence>
<keyword evidence="2" id="KW-0812">Transmembrane</keyword>
<accession>A0A6A4WYT3</accession>
<protein>
    <submittedName>
        <fullName evidence="3">Equilibrative nucleoside transporter 1</fullName>
    </submittedName>
</protein>
<organism evidence="3 4">
    <name type="scientific">Amphibalanus amphitrite</name>
    <name type="common">Striped barnacle</name>
    <name type="synonym">Balanus amphitrite</name>
    <dbReference type="NCBI Taxonomy" id="1232801"/>
    <lineage>
        <taxon>Eukaryota</taxon>
        <taxon>Metazoa</taxon>
        <taxon>Ecdysozoa</taxon>
        <taxon>Arthropoda</taxon>
        <taxon>Crustacea</taxon>
        <taxon>Multicrustacea</taxon>
        <taxon>Cirripedia</taxon>
        <taxon>Thoracica</taxon>
        <taxon>Thoracicalcarea</taxon>
        <taxon>Balanomorpha</taxon>
        <taxon>Balanoidea</taxon>
        <taxon>Balanidae</taxon>
        <taxon>Amphibalaninae</taxon>
        <taxon>Amphibalanus</taxon>
    </lineage>
</organism>
<dbReference type="EMBL" id="VIIS01000591">
    <property type="protein sequence ID" value="KAF0307241.1"/>
    <property type="molecule type" value="Genomic_DNA"/>
</dbReference>
<keyword evidence="2" id="KW-0472">Membrane</keyword>